<evidence type="ECO:0000256" key="5">
    <source>
        <dbReference type="RuleBase" id="RU000682"/>
    </source>
</evidence>
<reference evidence="7" key="1">
    <citation type="journal article" date="2010" name="Evodevo">
        <title>The homeodomain complement of the ctenophore Mnemiopsis leidyi suggests that Ctenophora and Porifera diverged prior to the ParaHoxozoa.</title>
        <authorList>
            <person name="Ryan J.F."/>
            <person name="Pang K."/>
            <person name="NISC Comparative Sequencing Program"/>
            <person name="Mullikin J.C."/>
            <person name="Martindale M.Q."/>
            <person name="Baxevanis A.D."/>
        </authorList>
    </citation>
    <scope>NUCLEOTIDE SEQUENCE</scope>
</reference>
<organism evidence="7">
    <name type="scientific">Mnemiopsis leidyi</name>
    <name type="common">Sea walnut</name>
    <name type="synonym">Warty comb jellyfish</name>
    <dbReference type="NCBI Taxonomy" id="27923"/>
    <lineage>
        <taxon>Eukaryota</taxon>
        <taxon>Metazoa</taxon>
        <taxon>Ctenophora</taxon>
        <taxon>Tentaculata</taxon>
        <taxon>Lobata</taxon>
        <taxon>Bolinopsidae</taxon>
        <taxon>Mnemiopsis</taxon>
    </lineage>
</organism>
<dbReference type="AlphaFoldDB" id="E3UJX3"/>
<feature type="DNA-binding region" description="Homeobox" evidence="4">
    <location>
        <begin position="99"/>
        <end position="141"/>
    </location>
</feature>
<protein>
    <submittedName>
        <fullName evidence="7">SIX class homeobox transcription factor SIX13f</fullName>
    </submittedName>
</protein>
<feature type="domain" description="Homeobox" evidence="6">
    <location>
        <begin position="97"/>
        <end position="140"/>
    </location>
</feature>
<dbReference type="Pfam" id="PF16878">
    <property type="entry name" value="SIX1_SD"/>
    <property type="match status" value="1"/>
</dbReference>
<proteinExistence type="evidence at transcript level"/>
<dbReference type="InterPro" id="IPR009057">
    <property type="entry name" value="Homeodomain-like_sf"/>
</dbReference>
<dbReference type="PANTHER" id="PTHR10390:SF44">
    <property type="entry name" value="SIX HOMEOBOX 4"/>
    <property type="match status" value="1"/>
</dbReference>
<dbReference type="GO" id="GO:0000978">
    <property type="term" value="F:RNA polymerase II cis-regulatory region sequence-specific DNA binding"/>
    <property type="evidence" value="ECO:0007669"/>
    <property type="project" value="TreeGrafter"/>
</dbReference>
<dbReference type="PROSITE" id="PS50071">
    <property type="entry name" value="HOMEOBOX_2"/>
    <property type="match status" value="1"/>
</dbReference>
<dbReference type="SUPFAM" id="SSF46689">
    <property type="entry name" value="Homeodomain-like"/>
    <property type="match status" value="1"/>
</dbReference>
<dbReference type="InterPro" id="IPR001356">
    <property type="entry name" value="HD"/>
</dbReference>
<evidence type="ECO:0000256" key="3">
    <source>
        <dbReference type="ARBA" id="ARBA00023242"/>
    </source>
</evidence>
<keyword evidence="3 4" id="KW-0539">Nucleus</keyword>
<dbReference type="HOGENOM" id="CLU_869579_0_0_1"/>
<sequence>MFVLDNTLILQAEEAYNRRNHENVLEILSSHFFHKSHHEQLQHLWLAAVYARESETKKKNLTAVDRYRLRKRNPFPASIWEGEKTIYCLKKSARDSLTSFFEKNPYPTPAEKRRLATSCELSYVQISNWFKNKRMREKESNRLK</sequence>
<dbReference type="GO" id="GO:0005667">
    <property type="term" value="C:transcription regulator complex"/>
    <property type="evidence" value="ECO:0007669"/>
    <property type="project" value="TreeGrafter"/>
</dbReference>
<dbReference type="Gene3D" id="1.10.10.60">
    <property type="entry name" value="Homeodomain-like"/>
    <property type="match status" value="1"/>
</dbReference>
<evidence type="ECO:0000256" key="4">
    <source>
        <dbReference type="PROSITE-ProRule" id="PRU00108"/>
    </source>
</evidence>
<dbReference type="Pfam" id="PF00046">
    <property type="entry name" value="Homeodomain"/>
    <property type="match status" value="1"/>
</dbReference>
<gene>
    <name evidence="7" type="primary">SIX13f</name>
</gene>
<keyword evidence="2 4" id="KW-0371">Homeobox</keyword>
<dbReference type="InterPro" id="IPR031701">
    <property type="entry name" value="SIX1_SD"/>
</dbReference>
<accession>E3UJX3</accession>
<dbReference type="GO" id="GO:0000981">
    <property type="term" value="F:DNA-binding transcription factor activity, RNA polymerase II-specific"/>
    <property type="evidence" value="ECO:0007669"/>
    <property type="project" value="InterPro"/>
</dbReference>
<dbReference type="PANTHER" id="PTHR10390">
    <property type="entry name" value="HOMEOBOX PROTEIN SIX"/>
    <property type="match status" value="1"/>
</dbReference>
<dbReference type="EMBL" id="HM444130">
    <property type="protein sequence ID" value="ADO22651.1"/>
    <property type="molecule type" value="mRNA"/>
</dbReference>
<name>E3UJX3_MNELE</name>
<dbReference type="PROSITE" id="PS00027">
    <property type="entry name" value="HOMEOBOX_1"/>
    <property type="match status" value="1"/>
</dbReference>
<evidence type="ECO:0000256" key="2">
    <source>
        <dbReference type="ARBA" id="ARBA00023155"/>
    </source>
</evidence>
<comment type="subcellular location">
    <subcellularLocation>
        <location evidence="4 5">Nucleus</location>
    </subcellularLocation>
</comment>
<evidence type="ECO:0000259" key="6">
    <source>
        <dbReference type="PROSITE" id="PS50071"/>
    </source>
</evidence>
<keyword evidence="1 4" id="KW-0238">DNA-binding</keyword>
<dbReference type="InterPro" id="IPR017970">
    <property type="entry name" value="Homeobox_CS"/>
</dbReference>
<dbReference type="SMART" id="SM00389">
    <property type="entry name" value="HOX"/>
    <property type="match status" value="1"/>
</dbReference>
<evidence type="ECO:0000256" key="1">
    <source>
        <dbReference type="ARBA" id="ARBA00023125"/>
    </source>
</evidence>
<dbReference type="GO" id="GO:0005634">
    <property type="term" value="C:nucleus"/>
    <property type="evidence" value="ECO:0007669"/>
    <property type="project" value="UniProtKB-SubCell"/>
</dbReference>
<dbReference type="CDD" id="cd00086">
    <property type="entry name" value="homeodomain"/>
    <property type="match status" value="1"/>
</dbReference>
<evidence type="ECO:0000313" key="7">
    <source>
        <dbReference type="EMBL" id="ADO22651.1"/>
    </source>
</evidence>